<reference evidence="16 17" key="1">
    <citation type="submission" date="2019-02" db="EMBL/GenBank/DDBJ databases">
        <authorList>
            <person name="Fomenkov A."/>
            <person name="Dubinina G."/>
            <person name="Grabovich M."/>
            <person name="Vincze T."/>
            <person name="Roberts R.J."/>
        </authorList>
    </citation>
    <scope>NUCLEOTIDE SEQUENCE [LARGE SCALE GENOMIC DNA]</scope>
    <source>
        <strain evidence="16 17">P</strain>
    </source>
</reference>
<evidence type="ECO:0000259" key="12">
    <source>
        <dbReference type="Pfam" id="PF01433"/>
    </source>
</evidence>
<dbReference type="InterPro" id="IPR045357">
    <property type="entry name" value="Aminopeptidase_N-like_N"/>
</dbReference>
<dbReference type="InterPro" id="IPR012779">
    <property type="entry name" value="Peptidase_M1_pepN"/>
</dbReference>
<dbReference type="GO" id="GO:0006508">
    <property type="term" value="P:proteolysis"/>
    <property type="evidence" value="ECO:0007669"/>
    <property type="project" value="UniProtKB-KW"/>
</dbReference>
<dbReference type="Pfam" id="PF17432">
    <property type="entry name" value="DUF3458_C"/>
    <property type="match status" value="1"/>
</dbReference>
<dbReference type="CDD" id="cd09600">
    <property type="entry name" value="M1_APN"/>
    <property type="match status" value="1"/>
</dbReference>
<dbReference type="Pfam" id="PF11940">
    <property type="entry name" value="DUF3458"/>
    <property type="match status" value="1"/>
</dbReference>
<proteinExistence type="inferred from homology"/>
<evidence type="ECO:0000256" key="10">
    <source>
        <dbReference type="ARBA" id="ARBA00022833"/>
    </source>
</evidence>
<dbReference type="GO" id="GO:0016285">
    <property type="term" value="F:alanyl aminopeptidase activity"/>
    <property type="evidence" value="ECO:0007669"/>
    <property type="project" value="UniProtKB-EC"/>
</dbReference>
<feature type="domain" description="Peptidase M1 alanyl aminopeptidase C-terminal" evidence="14">
    <location>
        <begin position="537"/>
        <end position="851"/>
    </location>
</feature>
<dbReference type="Pfam" id="PF17900">
    <property type="entry name" value="Peptidase_M1_N"/>
    <property type="match status" value="1"/>
</dbReference>
<dbReference type="PANTHER" id="PTHR46322:SF1">
    <property type="entry name" value="PUROMYCIN-SENSITIVE AMINOPEPTIDASE"/>
    <property type="match status" value="1"/>
</dbReference>
<dbReference type="InterPro" id="IPR037144">
    <property type="entry name" value="Peptidase_M1_pepN_C_sf"/>
</dbReference>
<dbReference type="InterPro" id="IPR027268">
    <property type="entry name" value="Peptidase_M4/M1_CTD_sf"/>
</dbReference>
<dbReference type="AlphaFoldDB" id="A0A5C1QGZ2"/>
<keyword evidence="10" id="KW-0862">Zinc</keyword>
<evidence type="ECO:0000256" key="1">
    <source>
        <dbReference type="ARBA" id="ARBA00000098"/>
    </source>
</evidence>
<keyword evidence="8" id="KW-0479">Metal-binding</keyword>
<evidence type="ECO:0000259" key="15">
    <source>
        <dbReference type="Pfam" id="PF17900"/>
    </source>
</evidence>
<evidence type="ECO:0000256" key="11">
    <source>
        <dbReference type="ARBA" id="ARBA00023049"/>
    </source>
</evidence>
<dbReference type="SUPFAM" id="SSF63737">
    <property type="entry name" value="Leukotriene A4 hydrolase N-terminal domain"/>
    <property type="match status" value="1"/>
</dbReference>
<dbReference type="KEGG" id="sper:EW093_12565"/>
<dbReference type="InterPro" id="IPR038438">
    <property type="entry name" value="PepN_Ig-like_sf"/>
</dbReference>
<evidence type="ECO:0000313" key="17">
    <source>
        <dbReference type="Proteomes" id="UP000323824"/>
    </source>
</evidence>
<dbReference type="PRINTS" id="PR00756">
    <property type="entry name" value="ALADIPTASE"/>
</dbReference>
<dbReference type="InterPro" id="IPR035414">
    <property type="entry name" value="Peptidase_M1_pepN_Ig-like"/>
</dbReference>
<comment type="similarity">
    <text evidence="3">Belongs to the peptidase M1 family.</text>
</comment>
<dbReference type="InterPro" id="IPR024601">
    <property type="entry name" value="Peptidase_M1_pepN_C"/>
</dbReference>
<dbReference type="EC" id="3.4.11.2" evidence="4"/>
<dbReference type="InterPro" id="IPR014782">
    <property type="entry name" value="Peptidase_M1_dom"/>
</dbReference>
<evidence type="ECO:0000313" key="16">
    <source>
        <dbReference type="EMBL" id="QEN05512.1"/>
    </source>
</evidence>
<dbReference type="OrthoDB" id="100605at2"/>
<gene>
    <name evidence="16" type="ORF">EW093_12565</name>
</gene>
<protein>
    <recommendedName>
        <fullName evidence="5">Aminopeptidase N</fullName>
        <ecNumber evidence="4">3.4.11.2</ecNumber>
    </recommendedName>
</protein>
<dbReference type="GO" id="GO:0008237">
    <property type="term" value="F:metallopeptidase activity"/>
    <property type="evidence" value="ECO:0007669"/>
    <property type="project" value="UniProtKB-KW"/>
</dbReference>
<evidence type="ECO:0000256" key="6">
    <source>
        <dbReference type="ARBA" id="ARBA00022438"/>
    </source>
</evidence>
<dbReference type="Gene3D" id="1.10.390.10">
    <property type="entry name" value="Neutral Protease Domain 2"/>
    <property type="match status" value="1"/>
</dbReference>
<keyword evidence="6 16" id="KW-0031">Aminopeptidase</keyword>
<evidence type="ECO:0000256" key="3">
    <source>
        <dbReference type="ARBA" id="ARBA00010136"/>
    </source>
</evidence>
<keyword evidence="9" id="KW-0378">Hydrolase</keyword>
<accession>A0A5C1QGZ2</accession>
<dbReference type="Gene3D" id="2.60.40.1730">
    <property type="entry name" value="tricorn interacting facor f3 domain"/>
    <property type="match status" value="1"/>
</dbReference>
<dbReference type="GO" id="GO:0008270">
    <property type="term" value="F:zinc ion binding"/>
    <property type="evidence" value="ECO:0007669"/>
    <property type="project" value="InterPro"/>
</dbReference>
<dbReference type="FunFam" id="3.30.2010.30:FF:000002">
    <property type="entry name" value="Putative aminopeptidase N"/>
    <property type="match status" value="1"/>
</dbReference>
<dbReference type="InterPro" id="IPR042097">
    <property type="entry name" value="Aminopeptidase_N-like_N_sf"/>
</dbReference>
<dbReference type="Pfam" id="PF01433">
    <property type="entry name" value="Peptidase_M1"/>
    <property type="match status" value="1"/>
</dbReference>
<name>A0A5C1QGZ2_9SPIO</name>
<feature type="domain" description="Peptidase M1 alanyl aminopeptidase Ig-like fold" evidence="13">
    <location>
        <begin position="440"/>
        <end position="532"/>
    </location>
</feature>
<organism evidence="16 17">
    <name type="scientific">Thiospirochaeta perfilievii</name>
    <dbReference type="NCBI Taxonomy" id="252967"/>
    <lineage>
        <taxon>Bacteria</taxon>
        <taxon>Pseudomonadati</taxon>
        <taxon>Spirochaetota</taxon>
        <taxon>Spirochaetia</taxon>
        <taxon>Spirochaetales</taxon>
        <taxon>Spirochaetaceae</taxon>
        <taxon>Thiospirochaeta</taxon>
    </lineage>
</organism>
<dbReference type="PANTHER" id="PTHR46322">
    <property type="entry name" value="PUROMYCIN-SENSITIVE AMINOPEPTIDASE"/>
    <property type="match status" value="1"/>
</dbReference>
<dbReference type="RefSeq" id="WP_149568750.1">
    <property type="nucleotide sequence ID" value="NZ_CP035807.1"/>
</dbReference>
<evidence type="ECO:0000256" key="5">
    <source>
        <dbReference type="ARBA" id="ARBA00015611"/>
    </source>
</evidence>
<feature type="domain" description="Peptidase M1 membrane alanine aminopeptidase" evidence="12">
    <location>
        <begin position="222"/>
        <end position="435"/>
    </location>
</feature>
<keyword evidence="17" id="KW-1185">Reference proteome</keyword>
<keyword evidence="11" id="KW-0482">Metalloprotease</keyword>
<evidence type="ECO:0000256" key="8">
    <source>
        <dbReference type="ARBA" id="ARBA00022723"/>
    </source>
</evidence>
<evidence type="ECO:0000259" key="13">
    <source>
        <dbReference type="Pfam" id="PF11940"/>
    </source>
</evidence>
<evidence type="ECO:0000256" key="7">
    <source>
        <dbReference type="ARBA" id="ARBA00022670"/>
    </source>
</evidence>
<comment type="cofactor">
    <cofactor evidence="2">
        <name>Zn(2+)</name>
        <dbReference type="ChEBI" id="CHEBI:29105"/>
    </cofactor>
</comment>
<dbReference type="Gene3D" id="2.60.40.1840">
    <property type="match status" value="1"/>
</dbReference>
<evidence type="ECO:0000256" key="9">
    <source>
        <dbReference type="ARBA" id="ARBA00022801"/>
    </source>
</evidence>
<keyword evidence="7" id="KW-0645">Protease</keyword>
<evidence type="ECO:0000256" key="2">
    <source>
        <dbReference type="ARBA" id="ARBA00001947"/>
    </source>
</evidence>
<dbReference type="SUPFAM" id="SSF55486">
    <property type="entry name" value="Metalloproteases ('zincins'), catalytic domain"/>
    <property type="match status" value="1"/>
</dbReference>
<sequence length="854" mass="97508">MKEIFLKDYIEPNYLIPNVELYINILEKEAVVTSMLTIVKNCSGDTPLVLDGKELKLHSVLLDGKEIFDFDYSDDKLTIKNLPNKAVLTTTVSIDPYNNKSMEGFYKSGNILCTQNEAEGFRRVTFFSDRPDVMSKYTITVEGDKKVFPKLLSNGNLVESTPIGENRLRNKWEDPFAKPCYLVAIVAGDLESITDSFTTKSGRVIDLEIYTDPGQSNKAYHAMESLKKSMKWDEDTFGLEYDLDLYMVVAVDSFNAGAMENKGLNIFNSAYVLADPKTATDSDFEGVEGVIAHEYFHNWTGNRVTCRDWFQLTLKEGLTVFRDQEFSSDKTDRTVKRISDVSILRSHQYPEDKGPNSHPIKPESYFTIDNFYTATVYEKGAEVIRMIFTLLGKEKFRAGMDLYFKRHTGEAVTTEDFVSAMEDASGFDLTQFKRWYSQAGTPVISVDSSYNNGEFTLKVKQEIPKTSYNCPREPLFFPFPIGLYDKDGRDLTPEAGKNLIISKEYEEFTFKTENRVIPSLAQGFSAPIEVRYNYSTDELITLLTADKDKFNKFDAARRLTMISIDTIIGDIRTNRECSIDKRIIESYKKLLTDPTLEKRYLATLLYIPEVKDIALTMEEYDFKLANRARNIYLKQLATELKSNLFRLFEDNLAIDAVAERSIKNSALSILSFLGDDIAEIAQKQFALAENMTDYMAAFMSLQKCSDTVRIEANKSFKEKWKDNFLVMNKWFITQAIRDDETVLDDIKKLSLDELFDNTNPNRIRSLFGAFAGRNSAHFHSEDGQGYKFIADKIIDIDSYNSHVSSSLASAFQPYKYLGEKQAKLMKEQLIRISQKEGISTGLNEIILKTLKARD</sequence>
<dbReference type="Proteomes" id="UP000323824">
    <property type="component" value="Chromosome"/>
</dbReference>
<dbReference type="EMBL" id="CP035807">
    <property type="protein sequence ID" value="QEN05512.1"/>
    <property type="molecule type" value="Genomic_DNA"/>
</dbReference>
<evidence type="ECO:0000259" key="14">
    <source>
        <dbReference type="Pfam" id="PF17432"/>
    </source>
</evidence>
<dbReference type="NCBIfam" id="TIGR02414">
    <property type="entry name" value="pepN_proteo"/>
    <property type="match status" value="1"/>
</dbReference>
<comment type="catalytic activity">
    <reaction evidence="1">
        <text>Release of an N-terminal amino acid, Xaa-|-Yaa- from a peptide, amide or arylamide. Xaa is preferably Ala, but may be most amino acids including Pro (slow action). When a terminal hydrophobic residue is followed by a prolyl residue, the two may be released as an intact Xaa-Pro dipeptide.</text>
        <dbReference type="EC" id="3.4.11.2"/>
    </reaction>
</comment>
<dbReference type="InterPro" id="IPR001930">
    <property type="entry name" value="Peptidase_M1"/>
</dbReference>
<dbReference type="Gene3D" id="1.25.50.10">
    <property type="entry name" value="Peptidase M1, alanyl aminopeptidase, C-terminal domain"/>
    <property type="match status" value="1"/>
</dbReference>
<dbReference type="Gene3D" id="3.30.2010.30">
    <property type="match status" value="1"/>
</dbReference>
<feature type="domain" description="Aminopeptidase N-like N-terminal" evidence="15">
    <location>
        <begin position="21"/>
        <end position="182"/>
    </location>
</feature>
<evidence type="ECO:0000256" key="4">
    <source>
        <dbReference type="ARBA" id="ARBA00012564"/>
    </source>
</evidence>
<reference evidence="16 17" key="2">
    <citation type="submission" date="2019-09" db="EMBL/GenBank/DDBJ databases">
        <title>Complete Genome Sequence and Methylome Analysis of free living Spirochaetas.</title>
        <authorList>
            <person name="Leshcheva N."/>
            <person name="Mikheeva N."/>
        </authorList>
    </citation>
    <scope>NUCLEOTIDE SEQUENCE [LARGE SCALE GENOMIC DNA]</scope>
    <source>
        <strain evidence="16 17">P</strain>
    </source>
</reference>